<comment type="caution">
    <text evidence="2">The sequence shown here is derived from an EMBL/GenBank/DDBJ whole genome shotgun (WGS) entry which is preliminary data.</text>
</comment>
<organism evidence="2">
    <name type="scientific">marine sediment metagenome</name>
    <dbReference type="NCBI Taxonomy" id="412755"/>
    <lineage>
        <taxon>unclassified sequences</taxon>
        <taxon>metagenomes</taxon>
        <taxon>ecological metagenomes</taxon>
    </lineage>
</organism>
<feature type="domain" description="Uracil-DNA glycosylase-like" evidence="1">
    <location>
        <begin position="15"/>
        <end position="78"/>
    </location>
</feature>
<dbReference type="InterPro" id="IPR036895">
    <property type="entry name" value="Uracil-DNA_glycosylase-like_sf"/>
</dbReference>
<dbReference type="Pfam" id="PF03167">
    <property type="entry name" value="UDG"/>
    <property type="match status" value="1"/>
</dbReference>
<name>X1TH43_9ZZZZ</name>
<dbReference type="EMBL" id="BARW01010064">
    <property type="protein sequence ID" value="GAI86895.1"/>
    <property type="molecule type" value="Genomic_DNA"/>
</dbReference>
<reference evidence="2" key="1">
    <citation type="journal article" date="2014" name="Front. Microbiol.">
        <title>High frequency of phylogenetically diverse reductive dehalogenase-homologous genes in deep subseafloor sedimentary metagenomes.</title>
        <authorList>
            <person name="Kawai M."/>
            <person name="Futagami T."/>
            <person name="Toyoda A."/>
            <person name="Takaki Y."/>
            <person name="Nishi S."/>
            <person name="Hori S."/>
            <person name="Arai W."/>
            <person name="Tsubouchi T."/>
            <person name="Morono Y."/>
            <person name="Uchiyama I."/>
            <person name="Ito T."/>
            <person name="Fujiyama A."/>
            <person name="Inagaki F."/>
            <person name="Takami H."/>
        </authorList>
    </citation>
    <scope>NUCLEOTIDE SEQUENCE</scope>
    <source>
        <strain evidence="2">Expedition CK06-06</strain>
    </source>
</reference>
<proteinExistence type="predicted"/>
<feature type="non-terminal residue" evidence="2">
    <location>
        <position position="83"/>
    </location>
</feature>
<protein>
    <recommendedName>
        <fullName evidence="1">Uracil-DNA glycosylase-like domain-containing protein</fullName>
    </recommendedName>
</protein>
<sequence length="83" mass="9357">MCSRKKCHWGKPTYGYGDIDSPTVFVGEAPGRDGCGYTGIPFTRDRSGKLYNWILNYLGVTLEDTYTTNIVKCWPADKDGKNR</sequence>
<gene>
    <name evidence="2" type="ORF">S12H4_19985</name>
</gene>
<evidence type="ECO:0000313" key="2">
    <source>
        <dbReference type="EMBL" id="GAI86895.1"/>
    </source>
</evidence>
<dbReference type="Gene3D" id="3.40.470.10">
    <property type="entry name" value="Uracil-DNA glycosylase-like domain"/>
    <property type="match status" value="1"/>
</dbReference>
<dbReference type="SUPFAM" id="SSF52141">
    <property type="entry name" value="Uracil-DNA glycosylase-like"/>
    <property type="match status" value="1"/>
</dbReference>
<dbReference type="InterPro" id="IPR005122">
    <property type="entry name" value="Uracil-DNA_glycosylase-like"/>
</dbReference>
<accession>X1TH43</accession>
<evidence type="ECO:0000259" key="1">
    <source>
        <dbReference type="Pfam" id="PF03167"/>
    </source>
</evidence>
<dbReference type="AlphaFoldDB" id="X1TH43"/>